<comment type="caution">
    <text evidence="6">The sequence shown here is derived from an EMBL/GenBank/DDBJ whole genome shotgun (WGS) entry which is preliminary data.</text>
</comment>
<evidence type="ECO:0000259" key="4">
    <source>
        <dbReference type="Pfam" id="PF00561"/>
    </source>
</evidence>
<accession>A0A1G4BLN5</accession>
<dbReference type="EMBL" id="MJBS01000014">
    <property type="protein sequence ID" value="OHF02218.1"/>
    <property type="molecule type" value="Genomic_DNA"/>
</dbReference>
<dbReference type="Pfam" id="PF00561">
    <property type="entry name" value="Abhydrolase_1"/>
    <property type="match status" value="1"/>
</dbReference>
<dbReference type="STRING" id="1209926.A0A1G4BLN5"/>
<keyword evidence="3" id="KW-0732">Signal</keyword>
<dbReference type="OrthoDB" id="425534at2759"/>
<dbReference type="InterPro" id="IPR013595">
    <property type="entry name" value="Pept_S33_TAP-like_C"/>
</dbReference>
<dbReference type="Pfam" id="PF08386">
    <property type="entry name" value="Abhydrolase_4"/>
    <property type="match status" value="1"/>
</dbReference>
<dbReference type="Gene3D" id="3.40.50.1820">
    <property type="entry name" value="alpha/beta hydrolase"/>
    <property type="match status" value="1"/>
</dbReference>
<dbReference type="Proteomes" id="UP000176998">
    <property type="component" value="Unassembled WGS sequence"/>
</dbReference>
<evidence type="ECO:0000259" key="5">
    <source>
        <dbReference type="Pfam" id="PF08386"/>
    </source>
</evidence>
<evidence type="ECO:0000313" key="7">
    <source>
        <dbReference type="Proteomes" id="UP000176998"/>
    </source>
</evidence>
<sequence>MKPQNIFLSPLLLTSANALTLPDDAHLALRSDGQNSSAPSNKSSIQWTECDLDFGEAGNALVDALPEKLQCARLEVPLDYTSLSSGETIQLQLIKASANKEPYLGSMMWNPGGPGGSGVESVARLGLKLRDIVGGNYDIIGFDPRGTGKTIPYICNVTSAGQTSVTRRDFETLPKGDIWNSIKTIDWEGWAVTADACFRDQAKYGRFVGTPFVARDMISIADALDQGPKVNYWGVSYGTVLGQVFASMFPDRVGRLVLDSNLIADDYADTTWKTGQRDTERALHHLFDECVKAGPEACVLANFTGSDTTGDSLMAALETLLEEQINDKNDTTNEKDDIVSLFKMSLLAELYKPLQYPLAVSRVHAALTGNWTGAITPAPPQLPSEWNEGGTFSVWGIACADSSFRVENVDDLYSIYRTHWEGSSFGDASARLRLQCSRWRFDAAEKIDLNALRNVRTSFPVLIINGHWDPATPENTAWEISARFRNSRAVIHYGVGHGYTNHPSKCVDNIVREYFQDGKMPEIGTTCEPDMTAFEYVAAEAKKAEESE</sequence>
<evidence type="ECO:0000256" key="3">
    <source>
        <dbReference type="SAM" id="SignalP"/>
    </source>
</evidence>
<dbReference type="InterPro" id="IPR029058">
    <property type="entry name" value="AB_hydrolase_fold"/>
</dbReference>
<proteinExistence type="inferred from homology"/>
<feature type="signal peptide" evidence="3">
    <location>
        <begin position="1"/>
        <end position="18"/>
    </location>
</feature>
<dbReference type="PANTHER" id="PTHR43248:SF25">
    <property type="entry name" value="AB HYDROLASE-1 DOMAIN-CONTAINING PROTEIN-RELATED"/>
    <property type="match status" value="1"/>
</dbReference>
<dbReference type="GeneID" id="34555658"/>
<evidence type="ECO:0000256" key="2">
    <source>
        <dbReference type="ARBA" id="ARBA00022801"/>
    </source>
</evidence>
<name>A0A1G4BLN5_9PEZI</name>
<dbReference type="InterPro" id="IPR000073">
    <property type="entry name" value="AB_hydrolase_1"/>
</dbReference>
<comment type="similarity">
    <text evidence="1">Belongs to the peptidase S33 family.</text>
</comment>
<evidence type="ECO:0000256" key="1">
    <source>
        <dbReference type="ARBA" id="ARBA00010088"/>
    </source>
</evidence>
<feature type="domain" description="Peptidase S33 tripeptidyl aminopeptidase-like C-terminal" evidence="5">
    <location>
        <begin position="425"/>
        <end position="527"/>
    </location>
</feature>
<feature type="chain" id="PRO_5009603046" evidence="3">
    <location>
        <begin position="19"/>
        <end position="548"/>
    </location>
</feature>
<organism evidence="6 7">
    <name type="scientific">Colletotrichum orchidophilum</name>
    <dbReference type="NCBI Taxonomy" id="1209926"/>
    <lineage>
        <taxon>Eukaryota</taxon>
        <taxon>Fungi</taxon>
        <taxon>Dikarya</taxon>
        <taxon>Ascomycota</taxon>
        <taxon>Pezizomycotina</taxon>
        <taxon>Sordariomycetes</taxon>
        <taxon>Hypocreomycetidae</taxon>
        <taxon>Glomerellales</taxon>
        <taxon>Glomerellaceae</taxon>
        <taxon>Colletotrichum</taxon>
    </lineage>
</organism>
<gene>
    <name evidence="6" type="ORF">CORC01_02498</name>
</gene>
<reference evidence="6 7" key="1">
    <citation type="submission" date="2016-09" db="EMBL/GenBank/DDBJ databases">
        <authorList>
            <person name="Capua I."/>
            <person name="De Benedictis P."/>
            <person name="Joannis T."/>
            <person name="Lombin L.H."/>
            <person name="Cattoli G."/>
        </authorList>
    </citation>
    <scope>NUCLEOTIDE SEQUENCE [LARGE SCALE GENOMIC DNA]</scope>
    <source>
        <strain evidence="6 7">IMI 309357</strain>
    </source>
</reference>
<dbReference type="RefSeq" id="XP_022479360.1">
    <property type="nucleotide sequence ID" value="XM_022614148.1"/>
</dbReference>
<keyword evidence="7" id="KW-1185">Reference proteome</keyword>
<feature type="domain" description="AB hydrolase-1" evidence="4">
    <location>
        <begin position="111"/>
        <end position="267"/>
    </location>
</feature>
<evidence type="ECO:0000313" key="6">
    <source>
        <dbReference type="EMBL" id="OHF02218.1"/>
    </source>
</evidence>
<dbReference type="AlphaFoldDB" id="A0A1G4BLN5"/>
<dbReference type="SUPFAM" id="SSF53474">
    <property type="entry name" value="alpha/beta-Hydrolases"/>
    <property type="match status" value="1"/>
</dbReference>
<protein>
    <submittedName>
        <fullName evidence="6">Uncharacterized protein</fullName>
    </submittedName>
</protein>
<dbReference type="GO" id="GO:0016787">
    <property type="term" value="F:hydrolase activity"/>
    <property type="evidence" value="ECO:0007669"/>
    <property type="project" value="UniProtKB-KW"/>
</dbReference>
<keyword evidence="2" id="KW-0378">Hydrolase</keyword>
<dbReference type="InterPro" id="IPR051601">
    <property type="entry name" value="Serine_prot/Carboxylest_S33"/>
</dbReference>
<dbReference type="PANTHER" id="PTHR43248">
    <property type="entry name" value="2-SUCCINYL-6-HYDROXY-2,4-CYCLOHEXADIENE-1-CARBOXYLATE SYNTHASE"/>
    <property type="match status" value="1"/>
</dbReference>